<keyword evidence="3" id="KW-0813">Transport</keyword>
<evidence type="ECO:0000256" key="4">
    <source>
        <dbReference type="ARBA" id="ARBA00025078"/>
    </source>
</evidence>
<comment type="similarity">
    <text evidence="1">Belongs to the type III secretion exporter family.</text>
</comment>
<comment type="caution">
    <text evidence="6">The sequence shown here is derived from an EMBL/GenBank/DDBJ whole genome shotgun (WGS) entry which is preliminary data.</text>
</comment>
<comment type="function">
    <text evidence="4">Required for formation of the rod structure in the basal body of the flagellar apparatus. Together with FliI and FliH, may constitute the export apparatus of flagellin.</text>
</comment>
<keyword evidence="3" id="KW-1006">Bacterial flagellum protein export</keyword>
<sequence length="103" mass="11214">MAAPRLVAKGVDQVALRICELGDAHEIPRLQAPSLARTLYRHVDLDAEIPMALYTAVAEVMAWAFQLRRARTEGGAPPPTPQDLPVPEALRVPANNPDVEARV</sequence>
<proteinExistence type="inferred from homology"/>
<evidence type="ECO:0000256" key="2">
    <source>
        <dbReference type="ARBA" id="ARBA00021622"/>
    </source>
</evidence>
<dbReference type="SUPFAM" id="SSF160544">
    <property type="entry name" value="EscU C-terminal domain-like"/>
    <property type="match status" value="1"/>
</dbReference>
<dbReference type="InterPro" id="IPR029025">
    <property type="entry name" value="T3SS_substrate_exporter_C"/>
</dbReference>
<dbReference type="PANTHER" id="PTHR30531">
    <property type="entry name" value="FLAGELLAR BIOSYNTHETIC PROTEIN FLHB"/>
    <property type="match status" value="1"/>
</dbReference>
<name>A0AAJ0XF00_HALSE</name>
<feature type="region of interest" description="Disordered" evidence="5">
    <location>
        <begin position="72"/>
        <end position="103"/>
    </location>
</feature>
<evidence type="ECO:0000256" key="1">
    <source>
        <dbReference type="ARBA" id="ARBA00010690"/>
    </source>
</evidence>
<organism evidence="6 7">
    <name type="scientific">Halochromatium salexigens</name>
    <name type="common">Chromatium salexigens</name>
    <dbReference type="NCBI Taxonomy" id="49447"/>
    <lineage>
        <taxon>Bacteria</taxon>
        <taxon>Pseudomonadati</taxon>
        <taxon>Pseudomonadota</taxon>
        <taxon>Gammaproteobacteria</taxon>
        <taxon>Chromatiales</taxon>
        <taxon>Chromatiaceae</taxon>
        <taxon>Halochromatium</taxon>
    </lineage>
</organism>
<gene>
    <name evidence="6" type="ORF">CCR82_04070</name>
</gene>
<keyword evidence="7" id="KW-1185">Reference proteome</keyword>
<reference evidence="6" key="1">
    <citation type="submission" date="2017-05" db="EMBL/GenBank/DDBJ databases">
        <authorList>
            <person name="Imhoff J.F."/>
            <person name="Rahn T."/>
            <person name="Kuenzel S."/>
            <person name="Neulinger S.C."/>
        </authorList>
    </citation>
    <scope>NUCLEOTIDE SEQUENCE</scope>
    <source>
        <strain evidence="6">DSM 4395</strain>
    </source>
</reference>
<evidence type="ECO:0000256" key="5">
    <source>
        <dbReference type="SAM" id="MobiDB-lite"/>
    </source>
</evidence>
<dbReference type="AlphaFoldDB" id="A0AAJ0XF00"/>
<dbReference type="GO" id="GO:0005886">
    <property type="term" value="C:plasma membrane"/>
    <property type="evidence" value="ECO:0007669"/>
    <property type="project" value="TreeGrafter"/>
</dbReference>
<keyword evidence="3" id="KW-0653">Protein transport</keyword>
<dbReference type="GO" id="GO:0009306">
    <property type="term" value="P:protein secretion"/>
    <property type="evidence" value="ECO:0007669"/>
    <property type="project" value="InterPro"/>
</dbReference>
<accession>A0AAJ0XF00</accession>
<evidence type="ECO:0000313" key="7">
    <source>
        <dbReference type="Proteomes" id="UP001296967"/>
    </source>
</evidence>
<dbReference type="PANTHER" id="PTHR30531:SF12">
    <property type="entry name" value="FLAGELLAR BIOSYNTHETIC PROTEIN FLHB"/>
    <property type="match status" value="1"/>
</dbReference>
<reference evidence="6" key="2">
    <citation type="journal article" date="2020" name="Microorganisms">
        <title>Osmotic Adaptation and Compatible Solute Biosynthesis of Phototrophic Bacteria as Revealed from Genome Analyses.</title>
        <authorList>
            <person name="Imhoff J.F."/>
            <person name="Rahn T."/>
            <person name="Kunzel S."/>
            <person name="Keller A."/>
            <person name="Neulinger S.C."/>
        </authorList>
    </citation>
    <scope>NUCLEOTIDE SEQUENCE</scope>
    <source>
        <strain evidence="6">DSM 4395</strain>
    </source>
</reference>
<evidence type="ECO:0000313" key="6">
    <source>
        <dbReference type="EMBL" id="MBK5929731.1"/>
    </source>
</evidence>
<evidence type="ECO:0000256" key="3">
    <source>
        <dbReference type="ARBA" id="ARBA00023225"/>
    </source>
</evidence>
<dbReference type="Gene3D" id="3.40.1690.10">
    <property type="entry name" value="secretion proteins EscU"/>
    <property type="match status" value="1"/>
</dbReference>
<dbReference type="InterPro" id="IPR006135">
    <property type="entry name" value="T3SS_substrate_exporter"/>
</dbReference>
<protein>
    <recommendedName>
        <fullName evidence="2">Flagellar biosynthetic protein FlhB</fullName>
    </recommendedName>
</protein>
<dbReference type="EMBL" id="NHSF01000021">
    <property type="protein sequence ID" value="MBK5929731.1"/>
    <property type="molecule type" value="Genomic_DNA"/>
</dbReference>
<dbReference type="Proteomes" id="UP001296967">
    <property type="component" value="Unassembled WGS sequence"/>
</dbReference>
<dbReference type="Pfam" id="PF01312">
    <property type="entry name" value="Bac_export_2"/>
    <property type="match status" value="1"/>
</dbReference>